<evidence type="ECO:0000313" key="2">
    <source>
        <dbReference type="Proteomes" id="UP000308365"/>
    </source>
</evidence>
<evidence type="ECO:0000313" key="1">
    <source>
        <dbReference type="EMBL" id="TKC40553.1"/>
    </source>
</evidence>
<accession>A0A4U1EVA6</accession>
<dbReference type="Proteomes" id="UP000308365">
    <property type="component" value="Unassembled WGS sequence"/>
</dbReference>
<comment type="caution">
    <text evidence="1">The sequence shown here is derived from an EMBL/GenBank/DDBJ whole genome shotgun (WGS) entry which is preliminary data.</text>
</comment>
<dbReference type="AlphaFoldDB" id="A0A4U1EVA6"/>
<proteinExistence type="predicted"/>
<organism evidence="1 2">
    <name type="scientific">Monodon monoceros</name>
    <name type="common">Narwhal</name>
    <name type="synonym">Ceratodon monodon</name>
    <dbReference type="NCBI Taxonomy" id="40151"/>
    <lineage>
        <taxon>Eukaryota</taxon>
        <taxon>Metazoa</taxon>
        <taxon>Chordata</taxon>
        <taxon>Craniata</taxon>
        <taxon>Vertebrata</taxon>
        <taxon>Euteleostomi</taxon>
        <taxon>Mammalia</taxon>
        <taxon>Eutheria</taxon>
        <taxon>Laurasiatheria</taxon>
        <taxon>Artiodactyla</taxon>
        <taxon>Whippomorpha</taxon>
        <taxon>Cetacea</taxon>
        <taxon>Odontoceti</taxon>
        <taxon>Monodontidae</taxon>
        <taxon>Monodon</taxon>
    </lineage>
</organism>
<protein>
    <submittedName>
        <fullName evidence="1">Uncharacterized protein</fullName>
    </submittedName>
</protein>
<gene>
    <name evidence="1" type="ORF">EI555_008041</name>
</gene>
<dbReference type="EMBL" id="RWIC01000733">
    <property type="protein sequence ID" value="TKC40553.1"/>
    <property type="molecule type" value="Genomic_DNA"/>
</dbReference>
<sequence>MGQPTINLSHLLPGKQTSIAVVTMVVQAEGEEDPQAVEATEVVTVAEDSPFAAVADSGEQGTGRVLILRMTATSARPLNQTAQEGHQEALTWGVTMEMLVVVAEEAMIRAATAAEAGDREGFRGGRVVGTEVALVLARWTP</sequence>
<name>A0A4U1EVA6_MONMO</name>
<reference evidence="2" key="1">
    <citation type="journal article" date="2019" name="IScience">
        <title>Narwhal Genome Reveals Long-Term Low Genetic Diversity despite Current Large Abundance Size.</title>
        <authorList>
            <person name="Westbury M.V."/>
            <person name="Petersen B."/>
            <person name="Garde E."/>
            <person name="Heide-Jorgensen M.P."/>
            <person name="Lorenzen E.D."/>
        </authorList>
    </citation>
    <scope>NUCLEOTIDE SEQUENCE [LARGE SCALE GENOMIC DNA]</scope>
</reference>
<feature type="non-terminal residue" evidence="1">
    <location>
        <position position="141"/>
    </location>
</feature>